<sequence length="178" mass="19862">MNIVQAIIHLYPQAVSSVDFIVQDDSDGNGPYIAQWNLEHPQPTTEELQSAWDTMQPTPEQVLNDVRSSHINKLNAACNTSILEGFTSSALGTDNTYDFEYHDQINLEGMLNAISAGIITENIIWKASGVPQPHNFEQFKVLYADGLAHKNANINKYWELKAEAISANNAEDIVSIMW</sequence>
<organism evidence="3 4">
    <name type="scientific">Paenibacillus pectinilyticus</name>
    <dbReference type="NCBI Taxonomy" id="512399"/>
    <lineage>
        <taxon>Bacteria</taxon>
        <taxon>Bacillati</taxon>
        <taxon>Bacillota</taxon>
        <taxon>Bacilli</taxon>
        <taxon>Bacillales</taxon>
        <taxon>Paenibacillaceae</taxon>
        <taxon>Paenibacillus</taxon>
    </lineage>
</organism>
<dbReference type="InterPro" id="IPR025484">
    <property type="entry name" value="DUF4376"/>
</dbReference>
<keyword evidence="4" id="KW-1185">Reference proteome</keyword>
<comment type="caution">
    <text evidence="3">The sequence shown here is derived from an EMBL/GenBank/DDBJ whole genome shotgun (WGS) entry which is preliminary data.</text>
</comment>
<reference evidence="4" key="1">
    <citation type="submission" date="2016-05" db="EMBL/GenBank/DDBJ databases">
        <title>Paenibacillus oryzae. sp. nov., isolated from the rice root.</title>
        <authorList>
            <person name="Zhang J."/>
            <person name="Zhang X."/>
        </authorList>
    </citation>
    <scope>NUCLEOTIDE SEQUENCE [LARGE SCALE GENOMIC DNA]</scope>
    <source>
        <strain evidence="4">KCTC13222</strain>
    </source>
</reference>
<dbReference type="OrthoDB" id="2918946at2"/>
<dbReference type="EMBL" id="LYPC01000028">
    <property type="protein sequence ID" value="OCT10989.1"/>
    <property type="molecule type" value="Genomic_DNA"/>
</dbReference>
<dbReference type="Proteomes" id="UP000093309">
    <property type="component" value="Unassembled WGS sequence"/>
</dbReference>
<dbReference type="InterPro" id="IPR035950">
    <property type="entry name" value="XkdW-like_sf"/>
</dbReference>
<evidence type="ECO:0000313" key="4">
    <source>
        <dbReference type="Proteomes" id="UP000093309"/>
    </source>
</evidence>
<evidence type="ECO:0000259" key="2">
    <source>
        <dbReference type="Pfam" id="PF14301"/>
    </source>
</evidence>
<evidence type="ECO:0000259" key="1">
    <source>
        <dbReference type="Pfam" id="PF09636"/>
    </source>
</evidence>
<dbReference type="InterPro" id="IPR019094">
    <property type="entry name" value="Phage_SP-beta_YorD"/>
</dbReference>
<dbReference type="Gene3D" id="3.30.56.60">
    <property type="entry name" value="XkdW-like"/>
    <property type="match status" value="1"/>
</dbReference>
<dbReference type="STRING" id="512399.A8709_04610"/>
<dbReference type="SUPFAM" id="SSF159865">
    <property type="entry name" value="XkdW-like"/>
    <property type="match status" value="1"/>
</dbReference>
<evidence type="ECO:0000313" key="3">
    <source>
        <dbReference type="EMBL" id="OCT10989.1"/>
    </source>
</evidence>
<dbReference type="Pfam" id="PF09636">
    <property type="entry name" value="XkdW"/>
    <property type="match status" value="1"/>
</dbReference>
<protein>
    <submittedName>
        <fullName evidence="3">Uncharacterized protein</fullName>
    </submittedName>
</protein>
<accession>A0A1C0ZSC6</accession>
<dbReference type="RefSeq" id="WP_065857614.1">
    <property type="nucleotide sequence ID" value="NZ_LYPC01000028.1"/>
</dbReference>
<feature type="domain" description="DUF4376" evidence="2">
    <location>
        <begin position="67"/>
        <end position="172"/>
    </location>
</feature>
<gene>
    <name evidence="3" type="ORF">A8709_04610</name>
</gene>
<dbReference type="AlphaFoldDB" id="A0A1C0ZSC6"/>
<feature type="domain" description="Bacteriophage SP-beta YorD" evidence="1">
    <location>
        <begin position="3"/>
        <end position="59"/>
    </location>
</feature>
<dbReference type="Pfam" id="PF14301">
    <property type="entry name" value="DUF4376"/>
    <property type="match status" value="1"/>
</dbReference>
<name>A0A1C0ZSC6_9BACL</name>
<proteinExistence type="predicted"/>